<dbReference type="InterPro" id="IPR011991">
    <property type="entry name" value="ArsR-like_HTH"/>
</dbReference>
<organism evidence="6 7">
    <name type="scientific">Georgenia muralis</name>
    <dbReference type="NCBI Taxonomy" id="154117"/>
    <lineage>
        <taxon>Bacteria</taxon>
        <taxon>Bacillati</taxon>
        <taxon>Actinomycetota</taxon>
        <taxon>Actinomycetes</taxon>
        <taxon>Micrococcales</taxon>
        <taxon>Bogoriellaceae</taxon>
        <taxon>Georgenia</taxon>
    </lineage>
</organism>
<dbReference type="RefSeq" id="WP_123918756.1">
    <property type="nucleotide sequence ID" value="NZ_RKRA01000001.1"/>
</dbReference>
<dbReference type="PRINTS" id="PR00778">
    <property type="entry name" value="HTHARSR"/>
</dbReference>
<keyword evidence="3" id="KW-0804">Transcription</keyword>
<sequence>MYADTDGLVDDDLVDVAAEVFAMLAEPTRVRLVLALGDGERSVGELAATVGKAPSAVSQHLAKLRLARIVAARHEGTRVLYRLLDEHAHSLVTDALHQAEHSIGGTPRHHQVSAVRPAQQVRR</sequence>
<reference evidence="6 7" key="1">
    <citation type="submission" date="2018-11" db="EMBL/GenBank/DDBJ databases">
        <title>Sequencing the genomes of 1000 actinobacteria strains.</title>
        <authorList>
            <person name="Klenk H.-P."/>
        </authorList>
    </citation>
    <scope>NUCLEOTIDE SEQUENCE [LARGE SCALE GENOMIC DNA]</scope>
    <source>
        <strain evidence="6 7">DSM 14418</strain>
    </source>
</reference>
<accession>A0A3N4ZSJ9</accession>
<evidence type="ECO:0000256" key="2">
    <source>
        <dbReference type="ARBA" id="ARBA00023125"/>
    </source>
</evidence>
<dbReference type="Pfam" id="PF01022">
    <property type="entry name" value="HTH_5"/>
    <property type="match status" value="1"/>
</dbReference>
<evidence type="ECO:0000259" key="5">
    <source>
        <dbReference type="PROSITE" id="PS50987"/>
    </source>
</evidence>
<dbReference type="AlphaFoldDB" id="A0A3N4ZSJ9"/>
<dbReference type="PANTHER" id="PTHR43132">
    <property type="entry name" value="ARSENICAL RESISTANCE OPERON REPRESSOR ARSR-RELATED"/>
    <property type="match status" value="1"/>
</dbReference>
<dbReference type="GO" id="GO:0003677">
    <property type="term" value="F:DNA binding"/>
    <property type="evidence" value="ECO:0007669"/>
    <property type="project" value="UniProtKB-KW"/>
</dbReference>
<dbReference type="SMART" id="SM00418">
    <property type="entry name" value="HTH_ARSR"/>
    <property type="match status" value="1"/>
</dbReference>
<dbReference type="EMBL" id="RKRA01000001">
    <property type="protein sequence ID" value="RPF28498.1"/>
    <property type="molecule type" value="Genomic_DNA"/>
</dbReference>
<evidence type="ECO:0000256" key="4">
    <source>
        <dbReference type="SAM" id="MobiDB-lite"/>
    </source>
</evidence>
<dbReference type="CDD" id="cd00090">
    <property type="entry name" value="HTH_ARSR"/>
    <property type="match status" value="1"/>
</dbReference>
<dbReference type="InterPro" id="IPR036388">
    <property type="entry name" value="WH-like_DNA-bd_sf"/>
</dbReference>
<keyword evidence="7" id="KW-1185">Reference proteome</keyword>
<dbReference type="InterPro" id="IPR001845">
    <property type="entry name" value="HTH_ArsR_DNA-bd_dom"/>
</dbReference>
<evidence type="ECO:0000256" key="1">
    <source>
        <dbReference type="ARBA" id="ARBA00023015"/>
    </source>
</evidence>
<dbReference type="PANTHER" id="PTHR43132:SF8">
    <property type="entry name" value="HTH-TYPE TRANSCRIPTIONAL REGULATOR KMTR"/>
    <property type="match status" value="1"/>
</dbReference>
<keyword evidence="2" id="KW-0238">DNA-binding</keyword>
<dbReference type="PROSITE" id="PS50987">
    <property type="entry name" value="HTH_ARSR_2"/>
    <property type="match status" value="1"/>
</dbReference>
<protein>
    <submittedName>
        <fullName evidence="6">ArsR family transcriptional regulator</fullName>
    </submittedName>
</protein>
<gene>
    <name evidence="6" type="ORF">EDD32_3025</name>
</gene>
<keyword evidence="1" id="KW-0805">Transcription regulation</keyword>
<dbReference type="Proteomes" id="UP000280726">
    <property type="component" value="Unassembled WGS sequence"/>
</dbReference>
<feature type="region of interest" description="Disordered" evidence="4">
    <location>
        <begin position="101"/>
        <end position="123"/>
    </location>
</feature>
<dbReference type="Gene3D" id="1.10.10.10">
    <property type="entry name" value="Winged helix-like DNA-binding domain superfamily/Winged helix DNA-binding domain"/>
    <property type="match status" value="1"/>
</dbReference>
<comment type="caution">
    <text evidence="6">The sequence shown here is derived from an EMBL/GenBank/DDBJ whole genome shotgun (WGS) entry which is preliminary data.</text>
</comment>
<dbReference type="GO" id="GO:0003700">
    <property type="term" value="F:DNA-binding transcription factor activity"/>
    <property type="evidence" value="ECO:0007669"/>
    <property type="project" value="InterPro"/>
</dbReference>
<dbReference type="SUPFAM" id="SSF46785">
    <property type="entry name" value="Winged helix' DNA-binding domain"/>
    <property type="match status" value="1"/>
</dbReference>
<name>A0A3N4ZSJ9_9MICO</name>
<evidence type="ECO:0000256" key="3">
    <source>
        <dbReference type="ARBA" id="ARBA00023163"/>
    </source>
</evidence>
<proteinExistence type="predicted"/>
<evidence type="ECO:0000313" key="7">
    <source>
        <dbReference type="Proteomes" id="UP000280726"/>
    </source>
</evidence>
<dbReference type="OrthoDB" id="9810923at2"/>
<dbReference type="InterPro" id="IPR051011">
    <property type="entry name" value="Metal_resp_trans_reg"/>
</dbReference>
<dbReference type="InterPro" id="IPR036390">
    <property type="entry name" value="WH_DNA-bd_sf"/>
</dbReference>
<evidence type="ECO:0000313" key="6">
    <source>
        <dbReference type="EMBL" id="RPF28498.1"/>
    </source>
</evidence>
<dbReference type="NCBIfam" id="NF033788">
    <property type="entry name" value="HTH_metalloreg"/>
    <property type="match status" value="1"/>
</dbReference>
<feature type="domain" description="HTH arsR-type" evidence="5">
    <location>
        <begin position="9"/>
        <end position="103"/>
    </location>
</feature>